<gene>
    <name evidence="1" type="ORF">I7I52_04676</name>
</gene>
<accession>A0A8H7YPU6</accession>
<reference evidence="1 2" key="1">
    <citation type="submission" date="2021-01" db="EMBL/GenBank/DDBJ databases">
        <title>Chromosome-level genome assembly of a human fungal pathogen reveals clustering of transcriptionally co-regulated genes.</title>
        <authorList>
            <person name="Voorhies M."/>
            <person name="Cohen S."/>
            <person name="Shea T.P."/>
            <person name="Petrus S."/>
            <person name="Munoz J.F."/>
            <person name="Poplawski S."/>
            <person name="Goldman W.E."/>
            <person name="Michael T."/>
            <person name="Cuomo C.A."/>
            <person name="Sil A."/>
            <person name="Beyhan S."/>
        </authorList>
    </citation>
    <scope>NUCLEOTIDE SEQUENCE [LARGE SCALE GENOMIC DNA]</scope>
    <source>
        <strain evidence="1 2">G184AR</strain>
    </source>
</reference>
<dbReference type="EMBL" id="JAEVHI010000004">
    <property type="protein sequence ID" value="KAG5293383.1"/>
    <property type="molecule type" value="Genomic_DNA"/>
</dbReference>
<evidence type="ECO:0000313" key="2">
    <source>
        <dbReference type="Proteomes" id="UP000670092"/>
    </source>
</evidence>
<dbReference type="Proteomes" id="UP000670092">
    <property type="component" value="Unassembled WGS sequence"/>
</dbReference>
<proteinExistence type="predicted"/>
<evidence type="ECO:0000313" key="1">
    <source>
        <dbReference type="EMBL" id="KAG5293383.1"/>
    </source>
</evidence>
<name>A0A8H7YPU6_AJECA</name>
<dbReference type="AlphaFoldDB" id="A0A8H7YPU6"/>
<comment type="caution">
    <text evidence="1">The sequence shown here is derived from an EMBL/GenBank/DDBJ whole genome shotgun (WGS) entry which is preliminary data.</text>
</comment>
<dbReference type="VEuPathDB" id="FungiDB:I7I52_04676"/>
<sequence>MSPSLDKMIHSICSLTLTWVFFVAYRVRDLSLEVSGPERQESFAAHTAPYTLNEMLFIYFKCTT</sequence>
<protein>
    <submittedName>
        <fullName evidence="1">Uncharacterized protein</fullName>
    </submittedName>
</protein>
<organism evidence="1 2">
    <name type="scientific">Ajellomyces capsulatus</name>
    <name type="common">Darling's disease fungus</name>
    <name type="synonym">Histoplasma capsulatum</name>
    <dbReference type="NCBI Taxonomy" id="5037"/>
    <lineage>
        <taxon>Eukaryota</taxon>
        <taxon>Fungi</taxon>
        <taxon>Dikarya</taxon>
        <taxon>Ascomycota</taxon>
        <taxon>Pezizomycotina</taxon>
        <taxon>Eurotiomycetes</taxon>
        <taxon>Eurotiomycetidae</taxon>
        <taxon>Onygenales</taxon>
        <taxon>Ajellomycetaceae</taxon>
        <taxon>Histoplasma</taxon>
    </lineage>
</organism>